<dbReference type="InterPro" id="IPR011990">
    <property type="entry name" value="TPR-like_helical_dom_sf"/>
</dbReference>
<name>A0A8J6ARB7_9EUKA</name>
<dbReference type="SUPFAM" id="SSF144232">
    <property type="entry name" value="HIT/MYND zinc finger-like"/>
    <property type="match status" value="1"/>
</dbReference>
<organism evidence="7 8">
    <name type="scientific">Carpediemonas membranifera</name>
    <dbReference type="NCBI Taxonomy" id="201153"/>
    <lineage>
        <taxon>Eukaryota</taxon>
        <taxon>Metamonada</taxon>
        <taxon>Carpediemonas-like organisms</taxon>
        <taxon>Carpediemonas</taxon>
    </lineage>
</organism>
<evidence type="ECO:0000256" key="4">
    <source>
        <dbReference type="PROSITE-ProRule" id="PRU00134"/>
    </source>
</evidence>
<dbReference type="PROSITE" id="PS01360">
    <property type="entry name" value="ZF_MYND_1"/>
    <property type="match status" value="1"/>
</dbReference>
<evidence type="ECO:0000256" key="1">
    <source>
        <dbReference type="ARBA" id="ARBA00022723"/>
    </source>
</evidence>
<gene>
    <name evidence="7" type="ORF">J8273_8255</name>
</gene>
<dbReference type="Gene3D" id="6.10.140.2220">
    <property type="match status" value="1"/>
</dbReference>
<comment type="caution">
    <text evidence="7">The sequence shown here is derived from an EMBL/GenBank/DDBJ whole genome shotgun (WGS) entry which is preliminary data.</text>
</comment>
<feature type="region of interest" description="Disordered" evidence="5">
    <location>
        <begin position="453"/>
        <end position="515"/>
    </location>
</feature>
<evidence type="ECO:0000256" key="3">
    <source>
        <dbReference type="ARBA" id="ARBA00022833"/>
    </source>
</evidence>
<dbReference type="SUPFAM" id="SSF48452">
    <property type="entry name" value="TPR-like"/>
    <property type="match status" value="1"/>
</dbReference>
<dbReference type="AlphaFoldDB" id="A0A8J6ARB7"/>
<evidence type="ECO:0000259" key="6">
    <source>
        <dbReference type="PROSITE" id="PS50865"/>
    </source>
</evidence>
<protein>
    <submittedName>
        <fullName evidence="7">Low calcium response locus protein H</fullName>
    </submittedName>
</protein>
<dbReference type="EMBL" id="JAHDYR010000066">
    <property type="protein sequence ID" value="KAG9390215.1"/>
    <property type="molecule type" value="Genomic_DNA"/>
</dbReference>
<dbReference type="Gene3D" id="1.25.40.10">
    <property type="entry name" value="Tetratricopeptide repeat domain"/>
    <property type="match status" value="1"/>
</dbReference>
<evidence type="ECO:0000313" key="7">
    <source>
        <dbReference type="EMBL" id="KAG9390215.1"/>
    </source>
</evidence>
<evidence type="ECO:0000256" key="5">
    <source>
        <dbReference type="SAM" id="MobiDB-lite"/>
    </source>
</evidence>
<dbReference type="Proteomes" id="UP000717585">
    <property type="component" value="Unassembled WGS sequence"/>
</dbReference>
<dbReference type="InterPro" id="IPR002893">
    <property type="entry name" value="Znf_MYND"/>
</dbReference>
<keyword evidence="1" id="KW-0479">Metal-binding</keyword>
<feature type="compositionally biased region" description="Low complexity" evidence="5">
    <location>
        <begin position="464"/>
        <end position="482"/>
    </location>
</feature>
<accession>A0A8J6ARB7</accession>
<feature type="domain" description="MYND-type" evidence="6">
    <location>
        <begin position="24"/>
        <end position="61"/>
    </location>
</feature>
<keyword evidence="8" id="KW-1185">Reference proteome</keyword>
<proteinExistence type="predicted"/>
<keyword evidence="3" id="KW-0862">Zinc</keyword>
<dbReference type="Pfam" id="PF01753">
    <property type="entry name" value="zf-MYND"/>
    <property type="match status" value="1"/>
</dbReference>
<dbReference type="GO" id="GO:0008270">
    <property type="term" value="F:zinc ion binding"/>
    <property type="evidence" value="ECO:0007669"/>
    <property type="project" value="UniProtKB-KW"/>
</dbReference>
<evidence type="ECO:0000256" key="2">
    <source>
        <dbReference type="ARBA" id="ARBA00022771"/>
    </source>
</evidence>
<sequence length="585" mass="64009">MPISAPPKKRGQSRDTEEPVVIECESCGSTDVSVQCFRCFKVFYCCEEHAAQSWKRHSRECQTVSRERRTQFLKGCFSIRGNLRRYALDEGQELDPVTASNTAYISARHLMDHKMFTQALHLFGNFQRASIQAFGEPANPDIPAGWYHRAVCHMALHQPEKAMICATRALDRIPPGYEATLLPFHIHMVLCGIHRLDIARMTEHLDKAREVLSHCIPGQPPEALAVPLRAHQAFVLLGNARPADAAAIFKDCLQQSHHFGTEHAMLLPLAVNTAVSHEISGNFAAALVAYQSLPKELDAVKVIMSVALELARGVARPDAASRLESIPTNEKNATIVGQYLLALAADIGRDRLLAADRFRRFLRATPMQGASPQRPPPPSATPLSTMTAKQMASDKLGVRDITKVAEYLPFIADQKRTVAIFPAVRLTFESFDWYVPVLVRYATQRLSALAGHGHATPAASQPMTPRQTPRTVTRTPARALPTQGRMTPSLASTPRLAASPGPATPRSMSMTVGARPDSARTAQRRAMALASTTPRPMSAMGRPYSRTPSVPFSRTVAPLQIASGTPSSLTTRGVISTRSTVGKPF</sequence>
<reference evidence="7" key="1">
    <citation type="submission" date="2021-05" db="EMBL/GenBank/DDBJ databases">
        <title>A free-living protist that lacks canonical eukaryotic 1 DNA replication and segregation systems.</title>
        <authorList>
            <person name="Salas-Leiva D.E."/>
            <person name="Tromer E.C."/>
            <person name="Curtis B.A."/>
            <person name="Jerlstrom-Hultqvist J."/>
            <person name="Kolisko M."/>
            <person name="Yi Z."/>
            <person name="Salas-Leiva J.S."/>
            <person name="Gallot-Lavallee L."/>
            <person name="Kops G.J.P.L."/>
            <person name="Archibald J.M."/>
            <person name="Simpson A.G.B."/>
            <person name="Roger A.J."/>
        </authorList>
    </citation>
    <scope>NUCLEOTIDE SEQUENCE</scope>
    <source>
        <strain evidence="7">BICM</strain>
    </source>
</reference>
<evidence type="ECO:0000313" key="8">
    <source>
        <dbReference type="Proteomes" id="UP000717585"/>
    </source>
</evidence>
<keyword evidence="2 4" id="KW-0863">Zinc-finger</keyword>
<dbReference type="PROSITE" id="PS50865">
    <property type="entry name" value="ZF_MYND_2"/>
    <property type="match status" value="1"/>
</dbReference>